<evidence type="ECO:0000313" key="3">
    <source>
        <dbReference type="Proteomes" id="UP000265520"/>
    </source>
</evidence>
<proteinExistence type="predicted"/>
<keyword evidence="2" id="KW-0472">Membrane</keyword>
<protein>
    <submittedName>
        <fullName evidence="2">RING finger and transmembrane domain-containing protein 2-like</fullName>
    </submittedName>
</protein>
<accession>A0A392U4L6</accession>
<evidence type="ECO:0000313" key="2">
    <source>
        <dbReference type="EMBL" id="MCI68282.1"/>
    </source>
</evidence>
<name>A0A392U4L6_9FABA</name>
<sequence>GEDLVGERSGIPALDDGDAEVRGGIEASEGVPLVSSPSSSSLAGSGQVDGDTSGNGTENNSRDSSSYQRYDIQLVAKWIEQ</sequence>
<reference evidence="2 3" key="1">
    <citation type="journal article" date="2018" name="Front. Plant Sci.">
        <title>Red Clover (Trifolium pratense) and Zigzag Clover (T. medium) - A Picture of Genomic Similarities and Differences.</title>
        <authorList>
            <person name="Dluhosova J."/>
            <person name="Istvanek J."/>
            <person name="Nedelnik J."/>
            <person name="Repkova J."/>
        </authorList>
    </citation>
    <scope>NUCLEOTIDE SEQUENCE [LARGE SCALE GENOMIC DNA]</scope>
    <source>
        <strain evidence="3">cv. 10/8</strain>
        <tissue evidence="2">Leaf</tissue>
    </source>
</reference>
<feature type="compositionally biased region" description="Low complexity" evidence="1">
    <location>
        <begin position="28"/>
        <end position="45"/>
    </location>
</feature>
<organism evidence="2 3">
    <name type="scientific">Trifolium medium</name>
    <dbReference type="NCBI Taxonomy" id="97028"/>
    <lineage>
        <taxon>Eukaryota</taxon>
        <taxon>Viridiplantae</taxon>
        <taxon>Streptophyta</taxon>
        <taxon>Embryophyta</taxon>
        <taxon>Tracheophyta</taxon>
        <taxon>Spermatophyta</taxon>
        <taxon>Magnoliopsida</taxon>
        <taxon>eudicotyledons</taxon>
        <taxon>Gunneridae</taxon>
        <taxon>Pentapetalae</taxon>
        <taxon>rosids</taxon>
        <taxon>fabids</taxon>
        <taxon>Fabales</taxon>
        <taxon>Fabaceae</taxon>
        <taxon>Papilionoideae</taxon>
        <taxon>50 kb inversion clade</taxon>
        <taxon>NPAAA clade</taxon>
        <taxon>Hologalegina</taxon>
        <taxon>IRL clade</taxon>
        <taxon>Trifolieae</taxon>
        <taxon>Trifolium</taxon>
    </lineage>
</organism>
<dbReference type="AlphaFoldDB" id="A0A392U4L6"/>
<comment type="caution">
    <text evidence="2">The sequence shown here is derived from an EMBL/GenBank/DDBJ whole genome shotgun (WGS) entry which is preliminary data.</text>
</comment>
<feature type="region of interest" description="Disordered" evidence="1">
    <location>
        <begin position="1"/>
        <end position="68"/>
    </location>
</feature>
<feature type="compositionally biased region" description="Polar residues" evidence="1">
    <location>
        <begin position="50"/>
        <end position="68"/>
    </location>
</feature>
<dbReference type="Proteomes" id="UP000265520">
    <property type="component" value="Unassembled WGS sequence"/>
</dbReference>
<feature type="non-terminal residue" evidence="2">
    <location>
        <position position="1"/>
    </location>
</feature>
<dbReference type="EMBL" id="LXQA010733830">
    <property type="protein sequence ID" value="MCI68282.1"/>
    <property type="molecule type" value="Genomic_DNA"/>
</dbReference>
<keyword evidence="2" id="KW-0812">Transmembrane</keyword>
<evidence type="ECO:0000256" key="1">
    <source>
        <dbReference type="SAM" id="MobiDB-lite"/>
    </source>
</evidence>
<feature type="non-terminal residue" evidence="2">
    <location>
        <position position="81"/>
    </location>
</feature>
<keyword evidence="3" id="KW-1185">Reference proteome</keyword>